<reference evidence="1" key="1">
    <citation type="submission" date="2021-03" db="EMBL/GenBank/DDBJ databases">
        <title>Evolutionary innovations through gain and loss of genes in the ectomycorrhizal Boletales.</title>
        <authorList>
            <person name="Wu G."/>
            <person name="Miyauchi S."/>
            <person name="Morin E."/>
            <person name="Yang Z.-L."/>
            <person name="Xu J."/>
            <person name="Martin F.M."/>
        </authorList>
    </citation>
    <scope>NUCLEOTIDE SEQUENCE</scope>
    <source>
        <strain evidence="1">BR01</strain>
    </source>
</reference>
<keyword evidence="2" id="KW-1185">Reference proteome</keyword>
<protein>
    <submittedName>
        <fullName evidence="1">Uncharacterized protein</fullName>
    </submittedName>
</protein>
<dbReference type="OrthoDB" id="2685117at2759"/>
<proteinExistence type="predicted"/>
<evidence type="ECO:0000313" key="2">
    <source>
        <dbReference type="Proteomes" id="UP000683000"/>
    </source>
</evidence>
<sequence length="85" mass="9458">MNVSKGQLNLGIMTGKQTWQKCILKKAIQEAVALGYALHAPPSAISCDARMAFIKDRAMQLLQDTEYLLGDIDEQVSDLLYPIFD</sequence>
<evidence type="ECO:0000313" key="1">
    <source>
        <dbReference type="EMBL" id="KAG6379820.1"/>
    </source>
</evidence>
<dbReference type="Proteomes" id="UP000683000">
    <property type="component" value="Unassembled WGS sequence"/>
</dbReference>
<comment type="caution">
    <text evidence="1">The sequence shown here is derived from an EMBL/GenBank/DDBJ whole genome shotgun (WGS) entry which is preliminary data.</text>
</comment>
<dbReference type="EMBL" id="JAGFBS010000004">
    <property type="protein sequence ID" value="KAG6379820.1"/>
    <property type="molecule type" value="Genomic_DNA"/>
</dbReference>
<accession>A0A8I3AEW3</accession>
<name>A0A8I3AEW3_9AGAM</name>
<gene>
    <name evidence="1" type="ORF">JVT61DRAFT_10367</name>
</gene>
<organism evidence="1 2">
    <name type="scientific">Boletus reticuloceps</name>
    <dbReference type="NCBI Taxonomy" id="495285"/>
    <lineage>
        <taxon>Eukaryota</taxon>
        <taxon>Fungi</taxon>
        <taxon>Dikarya</taxon>
        <taxon>Basidiomycota</taxon>
        <taxon>Agaricomycotina</taxon>
        <taxon>Agaricomycetes</taxon>
        <taxon>Agaricomycetidae</taxon>
        <taxon>Boletales</taxon>
        <taxon>Boletineae</taxon>
        <taxon>Boletaceae</taxon>
        <taxon>Boletoideae</taxon>
        <taxon>Boletus</taxon>
    </lineage>
</organism>
<dbReference type="AlphaFoldDB" id="A0A8I3AEW3"/>